<protein>
    <submittedName>
        <fullName evidence="1">Uncharacterized protein</fullName>
    </submittedName>
</protein>
<accession>A0A3M9MA31</accession>
<keyword evidence="2" id="KW-1185">Reference proteome</keyword>
<sequence>MRKISECCECNWIGTYDQMKNVPLDGYRVEMICPNRDNDEFFIKEINENHMQPIVRLAASLERLYTQEKAHLYQDFQNKKITEEEYGITLALLEHDLEAIRLRTNGLKEFTGDEDTREITAVATRPAVPGRGEKKQLGATGCPARRNLLPTLTAANRYHLPTAAIH</sequence>
<gene>
    <name evidence="1" type="ORF">EFB08_23120</name>
</gene>
<name>A0A3M9MA31_9BACT</name>
<dbReference type="Proteomes" id="UP000272117">
    <property type="component" value="Unassembled WGS sequence"/>
</dbReference>
<comment type="caution">
    <text evidence="1">The sequence shown here is derived from an EMBL/GenBank/DDBJ whole genome shotgun (WGS) entry which is preliminary data.</text>
</comment>
<dbReference type="EMBL" id="RJJD01000023">
    <property type="protein sequence ID" value="RNI22027.1"/>
    <property type="molecule type" value="Genomic_DNA"/>
</dbReference>
<dbReference type="RefSeq" id="WP_123129351.1">
    <property type="nucleotide sequence ID" value="NZ_RJJD01000023.1"/>
</dbReference>
<proteinExistence type="predicted"/>
<dbReference type="AlphaFoldDB" id="A0A3M9MA31"/>
<evidence type="ECO:0000313" key="2">
    <source>
        <dbReference type="Proteomes" id="UP000272117"/>
    </source>
</evidence>
<reference evidence="1 2" key="1">
    <citation type="submission" date="2018-11" db="EMBL/GenBank/DDBJ databases">
        <title>Rufibacter latericius sp. nov., isolated from water in Baiyang Lake.</title>
        <authorList>
            <person name="Yang Y."/>
        </authorList>
    </citation>
    <scope>NUCLEOTIDE SEQUENCE [LARGE SCALE GENOMIC DNA]</scope>
    <source>
        <strain evidence="1 2">R-22-1c-1</strain>
    </source>
</reference>
<dbReference type="OrthoDB" id="1454060at2"/>
<organism evidence="1 2">
    <name type="scientific">Rufibacter latericius</name>
    <dbReference type="NCBI Taxonomy" id="2487040"/>
    <lineage>
        <taxon>Bacteria</taxon>
        <taxon>Pseudomonadati</taxon>
        <taxon>Bacteroidota</taxon>
        <taxon>Cytophagia</taxon>
        <taxon>Cytophagales</taxon>
        <taxon>Hymenobacteraceae</taxon>
        <taxon>Rufibacter</taxon>
    </lineage>
</organism>
<evidence type="ECO:0000313" key="1">
    <source>
        <dbReference type="EMBL" id="RNI22027.1"/>
    </source>
</evidence>